<dbReference type="GO" id="GO:0032259">
    <property type="term" value="P:methylation"/>
    <property type="evidence" value="ECO:0007669"/>
    <property type="project" value="UniProtKB-KW"/>
</dbReference>
<dbReference type="InterPro" id="IPR029063">
    <property type="entry name" value="SAM-dependent_MTases_sf"/>
</dbReference>
<dbReference type="Pfam" id="PF05050">
    <property type="entry name" value="Methyltransf_21"/>
    <property type="match status" value="1"/>
</dbReference>
<reference evidence="2 3" key="1">
    <citation type="submission" date="2024-03" db="EMBL/GenBank/DDBJ databases">
        <authorList>
            <person name="Jo J.-H."/>
        </authorList>
    </citation>
    <scope>NUCLEOTIDE SEQUENCE [LARGE SCALE GENOMIC DNA]</scope>
    <source>
        <strain evidence="2 3">AS3R-12</strain>
    </source>
</reference>
<feature type="domain" description="Methyltransferase FkbM" evidence="1">
    <location>
        <begin position="32"/>
        <end position="187"/>
    </location>
</feature>
<protein>
    <submittedName>
        <fullName evidence="2">FkbM family methyltransferase</fullName>
    </submittedName>
</protein>
<dbReference type="Proteomes" id="UP001379235">
    <property type="component" value="Unassembled WGS sequence"/>
</dbReference>
<dbReference type="SUPFAM" id="SSF53335">
    <property type="entry name" value="S-adenosyl-L-methionine-dependent methyltransferases"/>
    <property type="match status" value="1"/>
</dbReference>
<dbReference type="GO" id="GO:0008168">
    <property type="term" value="F:methyltransferase activity"/>
    <property type="evidence" value="ECO:0007669"/>
    <property type="project" value="UniProtKB-KW"/>
</dbReference>
<proteinExistence type="predicted"/>
<name>A0ABU8SFA0_9SPHN</name>
<keyword evidence="2" id="KW-0489">Methyltransferase</keyword>
<dbReference type="NCBIfam" id="TIGR01444">
    <property type="entry name" value="fkbM_fam"/>
    <property type="match status" value="1"/>
</dbReference>
<dbReference type="EMBL" id="JBBHJY010000015">
    <property type="protein sequence ID" value="MEJ6012159.1"/>
    <property type="molecule type" value="Genomic_DNA"/>
</dbReference>
<keyword evidence="3" id="KW-1185">Reference proteome</keyword>
<dbReference type="InterPro" id="IPR006342">
    <property type="entry name" value="FkbM_mtfrase"/>
</dbReference>
<organism evidence="2 3">
    <name type="scientific">Novosphingobium aquae</name>
    <dbReference type="NCBI Taxonomy" id="3133435"/>
    <lineage>
        <taxon>Bacteria</taxon>
        <taxon>Pseudomonadati</taxon>
        <taxon>Pseudomonadota</taxon>
        <taxon>Alphaproteobacteria</taxon>
        <taxon>Sphingomonadales</taxon>
        <taxon>Sphingomonadaceae</taxon>
        <taxon>Novosphingobium</taxon>
    </lineage>
</organism>
<dbReference type="PANTHER" id="PTHR34203:SF15">
    <property type="entry name" value="SLL1173 PROTEIN"/>
    <property type="match status" value="1"/>
</dbReference>
<evidence type="ECO:0000259" key="1">
    <source>
        <dbReference type="Pfam" id="PF05050"/>
    </source>
</evidence>
<sequence>MIKSLSALRDLRLERGHSFLASLVTPGGLVIDAGAHLCEFANAMAEKYGVSVISLEPNEALSPDYIDPRVTLLRAALAAGDGEAVFAIDDNPEASRIIQGEGSEVVTGKPVQTRSLASLLGEFDATEVQLLKLDVEGAEYEVLLQAPRDIFARFKQISVEFHPFDARHPADLARIRAVIDRMRELGFDGVRCSFRGFGDYLFVNSLYPAAVNRAFFPVARKFLERRT</sequence>
<dbReference type="RefSeq" id="WP_339970069.1">
    <property type="nucleotide sequence ID" value="NZ_JBBHJY010000015.1"/>
</dbReference>
<dbReference type="InterPro" id="IPR052514">
    <property type="entry name" value="SAM-dependent_MTase"/>
</dbReference>
<evidence type="ECO:0000313" key="3">
    <source>
        <dbReference type="Proteomes" id="UP001379235"/>
    </source>
</evidence>
<comment type="caution">
    <text evidence="2">The sequence shown here is derived from an EMBL/GenBank/DDBJ whole genome shotgun (WGS) entry which is preliminary data.</text>
</comment>
<keyword evidence="2" id="KW-0808">Transferase</keyword>
<accession>A0ABU8SFA0</accession>
<gene>
    <name evidence="2" type="ORF">WG900_19825</name>
</gene>
<dbReference type="PANTHER" id="PTHR34203">
    <property type="entry name" value="METHYLTRANSFERASE, FKBM FAMILY PROTEIN"/>
    <property type="match status" value="1"/>
</dbReference>
<evidence type="ECO:0000313" key="2">
    <source>
        <dbReference type="EMBL" id="MEJ6012159.1"/>
    </source>
</evidence>
<dbReference type="Gene3D" id="3.40.50.150">
    <property type="entry name" value="Vaccinia Virus protein VP39"/>
    <property type="match status" value="1"/>
</dbReference>